<dbReference type="Proteomes" id="UP000275076">
    <property type="component" value="Unassembled WGS sequence"/>
</dbReference>
<keyword evidence="2" id="KW-1185">Reference proteome</keyword>
<organism evidence="1 2">
    <name type="scientific">Salibacterium salarium</name>
    <dbReference type="NCBI Taxonomy" id="284579"/>
    <lineage>
        <taxon>Bacteria</taxon>
        <taxon>Bacillati</taxon>
        <taxon>Bacillota</taxon>
        <taxon>Bacilli</taxon>
        <taxon>Bacillales</taxon>
        <taxon>Bacillaceae</taxon>
    </lineage>
</organism>
<proteinExistence type="predicted"/>
<dbReference type="AlphaFoldDB" id="A0A428MSP5"/>
<name>A0A428MSP5_9BACI</name>
<sequence>MDKKFEPLFEKVTLPNKVELRNRFVLAPLTHVSSNDDGTISDVEI</sequence>
<protein>
    <submittedName>
        <fullName evidence="1">NADH-dependent flavin oxidoreductase</fullName>
    </submittedName>
</protein>
<evidence type="ECO:0000313" key="1">
    <source>
        <dbReference type="EMBL" id="RSL29018.1"/>
    </source>
</evidence>
<evidence type="ECO:0000313" key="2">
    <source>
        <dbReference type="Proteomes" id="UP000275076"/>
    </source>
</evidence>
<gene>
    <name evidence="1" type="ORF">D7Z54_33520</name>
</gene>
<comment type="caution">
    <text evidence="1">The sequence shown here is derived from an EMBL/GenBank/DDBJ whole genome shotgun (WGS) entry which is preliminary data.</text>
</comment>
<dbReference type="SUPFAM" id="SSF51395">
    <property type="entry name" value="FMN-linked oxidoreductases"/>
    <property type="match status" value="1"/>
</dbReference>
<feature type="non-terminal residue" evidence="1">
    <location>
        <position position="45"/>
    </location>
</feature>
<dbReference type="Gene3D" id="3.20.20.70">
    <property type="entry name" value="Aldolase class I"/>
    <property type="match status" value="1"/>
</dbReference>
<accession>A0A428MSP5</accession>
<dbReference type="InterPro" id="IPR013785">
    <property type="entry name" value="Aldolase_TIM"/>
</dbReference>
<dbReference type="EMBL" id="RBVX01000105">
    <property type="protein sequence ID" value="RSL29018.1"/>
    <property type="molecule type" value="Genomic_DNA"/>
</dbReference>
<reference evidence="1 2" key="1">
    <citation type="submission" date="2018-10" db="EMBL/GenBank/DDBJ databases">
        <title>Draft genome sequence of Bacillus salarius IM0101, isolated from a hypersaline soil in Inner Mongolia, China.</title>
        <authorList>
            <person name="Yamprayoonswat W."/>
            <person name="Boonvisut S."/>
            <person name="Jumpathong W."/>
            <person name="Sittihan S."/>
            <person name="Ruangsuj P."/>
            <person name="Wanthongcharoen S."/>
            <person name="Thongpramul N."/>
            <person name="Pimmason S."/>
            <person name="Yu B."/>
            <person name="Yasawong M."/>
        </authorList>
    </citation>
    <scope>NUCLEOTIDE SEQUENCE [LARGE SCALE GENOMIC DNA]</scope>
    <source>
        <strain evidence="1 2">IM0101</strain>
    </source>
</reference>